<accession>A0A250K5F4</accession>
<evidence type="ECO:0000313" key="2">
    <source>
        <dbReference type="EMBL" id="ATB51140.1"/>
    </source>
</evidence>
<name>A0A250K5F4_9BACT</name>
<keyword evidence="1" id="KW-0472">Membrane</keyword>
<evidence type="ECO:0000256" key="1">
    <source>
        <dbReference type="SAM" id="Phobius"/>
    </source>
</evidence>
<keyword evidence="1" id="KW-0812">Transmembrane</keyword>
<protein>
    <submittedName>
        <fullName evidence="2">Uncharacterized protein</fullName>
    </submittedName>
</protein>
<reference evidence="2 3" key="1">
    <citation type="submission" date="2017-06" db="EMBL/GenBank/DDBJ databases">
        <title>Sequencing and comparative analysis of myxobacterial genomes.</title>
        <authorList>
            <person name="Rupp O."/>
            <person name="Goesmann A."/>
            <person name="Sogaard-Andersen L."/>
        </authorList>
    </citation>
    <scope>NUCLEOTIDE SEQUENCE [LARGE SCALE GENOMIC DNA]</scope>
    <source>
        <strain evidence="2 3">DSM 14697</strain>
    </source>
</reference>
<dbReference type="KEGG" id="mmas:MYMAC_006798"/>
<organism evidence="2 3">
    <name type="scientific">Corallococcus macrosporus DSM 14697</name>
    <dbReference type="NCBI Taxonomy" id="1189310"/>
    <lineage>
        <taxon>Bacteria</taxon>
        <taxon>Pseudomonadati</taxon>
        <taxon>Myxococcota</taxon>
        <taxon>Myxococcia</taxon>
        <taxon>Myxococcales</taxon>
        <taxon>Cystobacterineae</taxon>
        <taxon>Myxococcaceae</taxon>
        <taxon>Corallococcus</taxon>
    </lineage>
</organism>
<proteinExistence type="predicted"/>
<dbReference type="AlphaFoldDB" id="A0A250K5F4"/>
<feature type="transmembrane region" description="Helical" evidence="1">
    <location>
        <begin position="84"/>
        <end position="106"/>
    </location>
</feature>
<dbReference type="Proteomes" id="UP000217343">
    <property type="component" value="Chromosome"/>
</dbReference>
<keyword evidence="3" id="KW-1185">Reference proteome</keyword>
<gene>
    <name evidence="2" type="ORF">MYMAC_006798</name>
</gene>
<dbReference type="EMBL" id="CP022203">
    <property type="protein sequence ID" value="ATB51140.1"/>
    <property type="molecule type" value="Genomic_DNA"/>
</dbReference>
<evidence type="ECO:0000313" key="3">
    <source>
        <dbReference type="Proteomes" id="UP000217343"/>
    </source>
</evidence>
<sequence>MRDRGPATFLADVFTPLEVGEYRIVCPGCGHAVPVEAEARCVKCGAGLEAALSAARGPPPPLPPRRLTRAQRAAVLCPQRRKPYVWGTLALCAGLMMLPVALAFVWPLLLQSLLFMGMGVLFRRTSWPVALRRAQRRRLKALVWGLPATAEITRVERQTVPSLHAGAVVRLDYAFTVHGQRIEGSMPSPHAADLLRRPGERVWAVYVAEDPGSNALWPPGP</sequence>
<dbReference type="RefSeq" id="WP_239989192.1">
    <property type="nucleotide sequence ID" value="NZ_CP022203.1"/>
</dbReference>
<keyword evidence="1" id="KW-1133">Transmembrane helix</keyword>